<dbReference type="SUPFAM" id="SSF48498">
    <property type="entry name" value="Tetracyclin repressor-like, C-terminal domain"/>
    <property type="match status" value="1"/>
</dbReference>
<dbReference type="PROSITE" id="PS50977">
    <property type="entry name" value="HTH_TETR_2"/>
    <property type="match status" value="1"/>
</dbReference>
<evidence type="ECO:0000259" key="3">
    <source>
        <dbReference type="PROSITE" id="PS50977"/>
    </source>
</evidence>
<comment type="caution">
    <text evidence="4">The sequence shown here is derived from an EMBL/GenBank/DDBJ whole genome shotgun (WGS) entry which is preliminary data.</text>
</comment>
<feature type="domain" description="HTH tetR-type" evidence="3">
    <location>
        <begin position="13"/>
        <end position="73"/>
    </location>
</feature>
<dbReference type="OrthoDB" id="3403733at2"/>
<protein>
    <submittedName>
        <fullName evidence="4">Putative TetR family transcriptional regulator</fullName>
    </submittedName>
</protein>
<name>K6V9X7_9MICO</name>
<keyword evidence="5" id="KW-1185">Reference proteome</keyword>
<evidence type="ECO:0000256" key="2">
    <source>
        <dbReference type="PROSITE-ProRule" id="PRU00335"/>
    </source>
</evidence>
<dbReference type="InterPro" id="IPR036271">
    <property type="entry name" value="Tet_transcr_reg_TetR-rel_C_sf"/>
</dbReference>
<dbReference type="PRINTS" id="PR00455">
    <property type="entry name" value="HTHTETR"/>
</dbReference>
<dbReference type="PANTHER" id="PTHR30055:SF235">
    <property type="entry name" value="TRANSCRIPTIONAL REGULATORY PROTEIN"/>
    <property type="match status" value="1"/>
</dbReference>
<dbReference type="InterPro" id="IPR050109">
    <property type="entry name" value="HTH-type_TetR-like_transc_reg"/>
</dbReference>
<dbReference type="EMBL" id="BAGZ01000018">
    <property type="protein sequence ID" value="GAB79013.1"/>
    <property type="molecule type" value="Genomic_DNA"/>
</dbReference>
<dbReference type="Proteomes" id="UP000008495">
    <property type="component" value="Unassembled WGS sequence"/>
</dbReference>
<dbReference type="InterPro" id="IPR041678">
    <property type="entry name" value="TetR_C_16"/>
</dbReference>
<dbReference type="Pfam" id="PF00440">
    <property type="entry name" value="TetR_N"/>
    <property type="match status" value="1"/>
</dbReference>
<dbReference type="Gene3D" id="1.10.10.60">
    <property type="entry name" value="Homeodomain-like"/>
    <property type="match status" value="1"/>
</dbReference>
<dbReference type="AlphaFoldDB" id="K6V9X7"/>
<accession>K6V9X7</accession>
<evidence type="ECO:0000313" key="4">
    <source>
        <dbReference type="EMBL" id="GAB79013.1"/>
    </source>
</evidence>
<proteinExistence type="predicted"/>
<dbReference type="eggNOG" id="COG1309">
    <property type="taxonomic scope" value="Bacteria"/>
</dbReference>
<dbReference type="Pfam" id="PF17920">
    <property type="entry name" value="TetR_C_16"/>
    <property type="match status" value="1"/>
</dbReference>
<evidence type="ECO:0000256" key="1">
    <source>
        <dbReference type="ARBA" id="ARBA00023125"/>
    </source>
</evidence>
<feature type="DNA-binding region" description="H-T-H motif" evidence="2">
    <location>
        <begin position="36"/>
        <end position="55"/>
    </location>
</feature>
<gene>
    <name evidence="4" type="ORF">AUCHE_18_00140</name>
</gene>
<organism evidence="4 5">
    <name type="scientific">Austwickia chelonae NBRC 105200</name>
    <dbReference type="NCBI Taxonomy" id="1184607"/>
    <lineage>
        <taxon>Bacteria</taxon>
        <taxon>Bacillati</taxon>
        <taxon>Actinomycetota</taxon>
        <taxon>Actinomycetes</taxon>
        <taxon>Micrococcales</taxon>
        <taxon>Dermatophilaceae</taxon>
        <taxon>Austwickia</taxon>
    </lineage>
</organism>
<dbReference type="GO" id="GO:0000976">
    <property type="term" value="F:transcription cis-regulatory region binding"/>
    <property type="evidence" value="ECO:0007669"/>
    <property type="project" value="TreeGrafter"/>
</dbReference>
<dbReference type="Gene3D" id="1.10.357.10">
    <property type="entry name" value="Tetracycline Repressor, domain 2"/>
    <property type="match status" value="1"/>
</dbReference>
<sequence>MTSRRPGPRADRADVRGDILTAARELFARKGFQGTTLRAVAAAAGVDVALVPYYFGNKQGLFTASLELPVDPRAKIDEVFAGGRDGLGERLIRTLDGLFQDAVVGPAIIGLMREAIGDGDTGLRRDFIVDVVLVAYTRHIQLPDAAARAALAASQLVGIGLARYVIRVEPLAGMSTEELARYAGPTLQRYLVDPIP</sequence>
<dbReference type="SUPFAM" id="SSF46689">
    <property type="entry name" value="Homeodomain-like"/>
    <property type="match status" value="1"/>
</dbReference>
<dbReference type="GO" id="GO:0003700">
    <property type="term" value="F:DNA-binding transcription factor activity"/>
    <property type="evidence" value="ECO:0007669"/>
    <property type="project" value="TreeGrafter"/>
</dbReference>
<dbReference type="RefSeq" id="WP_006503770.1">
    <property type="nucleotide sequence ID" value="NZ_BAGZ01000018.1"/>
</dbReference>
<dbReference type="PANTHER" id="PTHR30055">
    <property type="entry name" value="HTH-TYPE TRANSCRIPTIONAL REGULATOR RUTR"/>
    <property type="match status" value="1"/>
</dbReference>
<dbReference type="InterPro" id="IPR009057">
    <property type="entry name" value="Homeodomain-like_sf"/>
</dbReference>
<evidence type="ECO:0000313" key="5">
    <source>
        <dbReference type="Proteomes" id="UP000008495"/>
    </source>
</evidence>
<dbReference type="InterPro" id="IPR001647">
    <property type="entry name" value="HTH_TetR"/>
</dbReference>
<keyword evidence="1 2" id="KW-0238">DNA-binding</keyword>
<reference evidence="4 5" key="1">
    <citation type="submission" date="2012-08" db="EMBL/GenBank/DDBJ databases">
        <title>Whole genome shotgun sequence of Austwickia chelonae NBRC 105200.</title>
        <authorList>
            <person name="Yoshida I."/>
            <person name="Hosoyama A."/>
            <person name="Tsuchikane K."/>
            <person name="Katsumata H."/>
            <person name="Ando Y."/>
            <person name="Ohji S."/>
            <person name="Hamada M."/>
            <person name="Tamura T."/>
            <person name="Yamazoe A."/>
            <person name="Yamazaki S."/>
            <person name="Fujita N."/>
        </authorList>
    </citation>
    <scope>NUCLEOTIDE SEQUENCE [LARGE SCALE GENOMIC DNA]</scope>
    <source>
        <strain evidence="4 5">NBRC 105200</strain>
    </source>
</reference>